<evidence type="ECO:0000256" key="6">
    <source>
        <dbReference type="PIRSR" id="PIRSR604574-2"/>
    </source>
</evidence>
<dbReference type="Proteomes" id="UP000193926">
    <property type="component" value="Unassembled WGS sequence"/>
</dbReference>
<gene>
    <name evidence="8" type="ORF">MGEO_01685</name>
</gene>
<evidence type="ECO:0000313" key="9">
    <source>
        <dbReference type="Proteomes" id="UP000193926"/>
    </source>
</evidence>
<evidence type="ECO:0000313" key="8">
    <source>
        <dbReference type="EMBL" id="OSQ53290.1"/>
    </source>
</evidence>
<evidence type="ECO:0000256" key="2">
    <source>
        <dbReference type="ARBA" id="ARBA00022964"/>
    </source>
</evidence>
<dbReference type="OrthoDB" id="9796932at2"/>
<evidence type="ECO:0000256" key="5">
    <source>
        <dbReference type="PIRSR" id="PIRSR604574-1"/>
    </source>
</evidence>
<dbReference type="InterPro" id="IPR037151">
    <property type="entry name" value="AlkB-like_sf"/>
</dbReference>
<organism evidence="8 9">
    <name type="scientific">Marivita geojedonensis</name>
    <dbReference type="NCBI Taxonomy" id="1123756"/>
    <lineage>
        <taxon>Bacteria</taxon>
        <taxon>Pseudomonadati</taxon>
        <taxon>Pseudomonadota</taxon>
        <taxon>Alphaproteobacteria</taxon>
        <taxon>Rhodobacterales</taxon>
        <taxon>Roseobacteraceae</taxon>
        <taxon>Marivita</taxon>
    </lineage>
</organism>
<protein>
    <submittedName>
        <fullName evidence="8">Dioxygenase</fullName>
    </submittedName>
</protein>
<dbReference type="RefSeq" id="WP_085634954.1">
    <property type="nucleotide sequence ID" value="NZ_JFKC01000001.1"/>
</dbReference>
<dbReference type="InterPro" id="IPR027450">
    <property type="entry name" value="AlkB-like"/>
</dbReference>
<dbReference type="InterPro" id="IPR004574">
    <property type="entry name" value="Alkb"/>
</dbReference>
<dbReference type="GO" id="GO:0035515">
    <property type="term" value="F:oxidative RNA demethylase activity"/>
    <property type="evidence" value="ECO:0007669"/>
    <property type="project" value="TreeGrafter"/>
</dbReference>
<dbReference type="GO" id="GO:0005737">
    <property type="term" value="C:cytoplasm"/>
    <property type="evidence" value="ECO:0007669"/>
    <property type="project" value="TreeGrafter"/>
</dbReference>
<keyword evidence="3" id="KW-0560">Oxidoreductase</keyword>
<dbReference type="GO" id="GO:0008198">
    <property type="term" value="F:ferrous iron binding"/>
    <property type="evidence" value="ECO:0007669"/>
    <property type="project" value="TreeGrafter"/>
</dbReference>
<dbReference type="GO" id="GO:0035516">
    <property type="term" value="F:broad specificity oxidative DNA demethylase activity"/>
    <property type="evidence" value="ECO:0007669"/>
    <property type="project" value="TreeGrafter"/>
</dbReference>
<feature type="binding site" evidence="5">
    <location>
        <position position="121"/>
    </location>
    <ligand>
        <name>substrate</name>
    </ligand>
</feature>
<keyword evidence="9" id="KW-1185">Reference proteome</keyword>
<feature type="binding site" evidence="5">
    <location>
        <position position="60"/>
    </location>
    <ligand>
        <name>substrate</name>
    </ligand>
</feature>
<feature type="domain" description="Fe2OG dioxygenase" evidence="7">
    <location>
        <begin position="99"/>
        <end position="200"/>
    </location>
</feature>
<feature type="binding site" evidence="5">
    <location>
        <begin position="191"/>
        <end position="197"/>
    </location>
    <ligand>
        <name>2-oxoglutarate</name>
        <dbReference type="ChEBI" id="CHEBI:16810"/>
    </ligand>
</feature>
<sequence>MSVLRVRDFEIHAGYLSLEQQAAMVAVLRECLAQAPLFQPVTPRGKPMSVRMSAAGEFGWISDRKGYRYERAHPSGVGWPRIPDTVLSIWRDLAPGARDPECCLINWYDGSAKMGMHQDRDEADLTHPVVSISLGDDALFRMGNTTRGGKTDSVWLRSGDVVVMAGAARRAYHGIDRVRPDSSTLLPKGGRINLTLRVVT</sequence>
<dbReference type="AlphaFoldDB" id="A0A1X4NQT7"/>
<keyword evidence="2 8" id="KW-0223">Dioxygenase</keyword>
<dbReference type="InterPro" id="IPR005123">
    <property type="entry name" value="Oxoglu/Fe-dep_dioxygenase_dom"/>
</dbReference>
<dbReference type="EMBL" id="JFKC01000001">
    <property type="protein sequence ID" value="OSQ53290.1"/>
    <property type="molecule type" value="Genomic_DNA"/>
</dbReference>
<dbReference type="PANTHER" id="PTHR16557:SF2">
    <property type="entry name" value="NUCLEIC ACID DIOXYGENASE ALKBH1"/>
    <property type="match status" value="1"/>
</dbReference>
<feature type="binding site" evidence="6">
    <location>
        <position position="173"/>
    </location>
    <ligand>
        <name>Fe cation</name>
        <dbReference type="ChEBI" id="CHEBI:24875"/>
        <note>catalytic</note>
    </ligand>
</feature>
<keyword evidence="1 6" id="KW-0479">Metal-binding</keyword>
<dbReference type="Pfam" id="PF13532">
    <property type="entry name" value="2OG-FeII_Oxy_2"/>
    <property type="match status" value="1"/>
</dbReference>
<evidence type="ECO:0000256" key="1">
    <source>
        <dbReference type="ARBA" id="ARBA00022723"/>
    </source>
</evidence>
<feature type="binding site" evidence="5">
    <location>
        <begin position="67"/>
        <end position="69"/>
    </location>
    <ligand>
        <name>substrate</name>
    </ligand>
</feature>
<feature type="binding site" evidence="6">
    <location>
        <position position="117"/>
    </location>
    <ligand>
        <name>Fe cation</name>
        <dbReference type="ChEBI" id="CHEBI:24875"/>
        <note>catalytic</note>
    </ligand>
</feature>
<feature type="binding site" evidence="5">
    <location>
        <begin position="106"/>
        <end position="108"/>
    </location>
    <ligand>
        <name>2-oxoglutarate</name>
        <dbReference type="ChEBI" id="CHEBI:16810"/>
    </ligand>
</feature>
<proteinExistence type="predicted"/>
<dbReference type="SUPFAM" id="SSF51197">
    <property type="entry name" value="Clavaminate synthase-like"/>
    <property type="match status" value="1"/>
</dbReference>
<feature type="binding site" evidence="5">
    <location>
        <position position="147"/>
    </location>
    <ligand>
        <name>substrate</name>
    </ligand>
</feature>
<dbReference type="PANTHER" id="PTHR16557">
    <property type="entry name" value="ALKYLATED DNA REPAIR PROTEIN ALKB-RELATED"/>
    <property type="match status" value="1"/>
</dbReference>
<dbReference type="GO" id="GO:0035513">
    <property type="term" value="P:oxidative RNA demethylation"/>
    <property type="evidence" value="ECO:0007669"/>
    <property type="project" value="TreeGrafter"/>
</dbReference>
<evidence type="ECO:0000256" key="3">
    <source>
        <dbReference type="ARBA" id="ARBA00023002"/>
    </source>
</evidence>
<comment type="cofactor">
    <cofactor evidence="6">
        <name>Fe(2+)</name>
        <dbReference type="ChEBI" id="CHEBI:29033"/>
    </cofactor>
    <text evidence="6">Binds 1 Fe(2+) ion per subunit.</text>
</comment>
<dbReference type="Gene3D" id="2.60.120.590">
    <property type="entry name" value="Alpha-ketoglutarate-dependent dioxygenase AlkB-like"/>
    <property type="match status" value="1"/>
</dbReference>
<dbReference type="PROSITE" id="PS51471">
    <property type="entry name" value="FE2OG_OXY"/>
    <property type="match status" value="1"/>
</dbReference>
<name>A0A1X4NQT7_9RHOB</name>
<keyword evidence="4 6" id="KW-0408">Iron</keyword>
<evidence type="ECO:0000259" key="7">
    <source>
        <dbReference type="PROSITE" id="PS51471"/>
    </source>
</evidence>
<comment type="caution">
    <text evidence="8">The sequence shown here is derived from an EMBL/GenBank/DDBJ whole genome shotgun (WGS) entry which is preliminary data.</text>
</comment>
<reference evidence="8 9" key="1">
    <citation type="submission" date="2014-03" db="EMBL/GenBank/DDBJ databases">
        <title>The draft genome sequence of Marivita geojedonensis KCTC 23882.</title>
        <authorList>
            <person name="Lai Q."/>
            <person name="Shao Z."/>
        </authorList>
    </citation>
    <scope>NUCLEOTIDE SEQUENCE [LARGE SCALE GENOMIC DNA]</scope>
    <source>
        <strain evidence="8 9">DPG-138</strain>
    </source>
</reference>
<accession>A0A1X4NQT7</accession>
<evidence type="ECO:0000256" key="4">
    <source>
        <dbReference type="ARBA" id="ARBA00023004"/>
    </source>
</evidence>
<dbReference type="STRING" id="1123756.MGEO_01685"/>
<feature type="binding site" evidence="6">
    <location>
        <position position="119"/>
    </location>
    <ligand>
        <name>Fe cation</name>
        <dbReference type="ChEBI" id="CHEBI:24875"/>
        <note>catalytic</note>
    </ligand>
</feature>